<evidence type="ECO:0000313" key="2">
    <source>
        <dbReference type="EMBL" id="EED95821.1"/>
    </source>
</evidence>
<dbReference type="HOGENOM" id="CLU_649727_0_0_1"/>
<feature type="compositionally biased region" description="Polar residues" evidence="1">
    <location>
        <begin position="285"/>
        <end position="300"/>
    </location>
</feature>
<feature type="compositionally biased region" description="Low complexity" evidence="1">
    <location>
        <begin position="158"/>
        <end position="171"/>
    </location>
</feature>
<feature type="region of interest" description="Disordered" evidence="1">
    <location>
        <begin position="39"/>
        <end position="77"/>
    </location>
</feature>
<dbReference type="Proteomes" id="UP000001449">
    <property type="component" value="Chromosome 1"/>
</dbReference>
<reference evidence="2 3" key="1">
    <citation type="journal article" date="2004" name="Science">
        <title>The genome of the diatom Thalassiosira pseudonana: ecology, evolution, and metabolism.</title>
        <authorList>
            <person name="Armbrust E.V."/>
            <person name="Berges J.A."/>
            <person name="Bowler C."/>
            <person name="Green B.R."/>
            <person name="Martinez D."/>
            <person name="Putnam N.H."/>
            <person name="Zhou S."/>
            <person name="Allen A.E."/>
            <person name="Apt K.E."/>
            <person name="Bechner M."/>
            <person name="Brzezinski M.A."/>
            <person name="Chaal B.K."/>
            <person name="Chiovitti A."/>
            <person name="Davis A.K."/>
            <person name="Demarest M.S."/>
            <person name="Detter J.C."/>
            <person name="Glavina T."/>
            <person name="Goodstein D."/>
            <person name="Hadi M.Z."/>
            <person name="Hellsten U."/>
            <person name="Hildebrand M."/>
            <person name="Jenkins B.D."/>
            <person name="Jurka J."/>
            <person name="Kapitonov V.V."/>
            <person name="Kroger N."/>
            <person name="Lau W.W."/>
            <person name="Lane T.W."/>
            <person name="Larimer F.W."/>
            <person name="Lippmeier J.C."/>
            <person name="Lucas S."/>
            <person name="Medina M."/>
            <person name="Montsant A."/>
            <person name="Obornik M."/>
            <person name="Parker M.S."/>
            <person name="Palenik B."/>
            <person name="Pazour G.J."/>
            <person name="Richardson P.M."/>
            <person name="Rynearson T.A."/>
            <person name="Saito M.A."/>
            <person name="Schwartz D.C."/>
            <person name="Thamatrakoln K."/>
            <person name="Valentin K."/>
            <person name="Vardi A."/>
            <person name="Wilkerson F.P."/>
            <person name="Rokhsar D.S."/>
        </authorList>
    </citation>
    <scope>NUCLEOTIDE SEQUENCE [LARGE SCALE GENOMIC DNA]</scope>
    <source>
        <strain evidence="2 3">CCMP1335</strain>
    </source>
</reference>
<reference evidence="2 3" key="2">
    <citation type="journal article" date="2008" name="Nature">
        <title>The Phaeodactylum genome reveals the evolutionary history of diatom genomes.</title>
        <authorList>
            <person name="Bowler C."/>
            <person name="Allen A.E."/>
            <person name="Badger J.H."/>
            <person name="Grimwood J."/>
            <person name="Jabbari K."/>
            <person name="Kuo A."/>
            <person name="Maheswari U."/>
            <person name="Martens C."/>
            <person name="Maumus F."/>
            <person name="Otillar R.P."/>
            <person name="Rayko E."/>
            <person name="Salamov A."/>
            <person name="Vandepoele K."/>
            <person name="Beszteri B."/>
            <person name="Gruber A."/>
            <person name="Heijde M."/>
            <person name="Katinka M."/>
            <person name="Mock T."/>
            <person name="Valentin K."/>
            <person name="Verret F."/>
            <person name="Berges J.A."/>
            <person name="Brownlee C."/>
            <person name="Cadoret J.P."/>
            <person name="Chiovitti A."/>
            <person name="Choi C.J."/>
            <person name="Coesel S."/>
            <person name="De Martino A."/>
            <person name="Detter J.C."/>
            <person name="Durkin C."/>
            <person name="Falciatore A."/>
            <person name="Fournet J."/>
            <person name="Haruta M."/>
            <person name="Huysman M.J."/>
            <person name="Jenkins B.D."/>
            <person name="Jiroutova K."/>
            <person name="Jorgensen R.E."/>
            <person name="Joubert Y."/>
            <person name="Kaplan A."/>
            <person name="Kroger N."/>
            <person name="Kroth P.G."/>
            <person name="La Roche J."/>
            <person name="Lindquist E."/>
            <person name="Lommer M."/>
            <person name="Martin-Jezequel V."/>
            <person name="Lopez P.J."/>
            <person name="Lucas S."/>
            <person name="Mangogna M."/>
            <person name="McGinnis K."/>
            <person name="Medlin L.K."/>
            <person name="Montsant A."/>
            <person name="Oudot-Le Secq M.P."/>
            <person name="Napoli C."/>
            <person name="Obornik M."/>
            <person name="Parker M.S."/>
            <person name="Petit J.L."/>
            <person name="Porcel B.M."/>
            <person name="Poulsen N."/>
            <person name="Robison M."/>
            <person name="Rychlewski L."/>
            <person name="Rynearson T.A."/>
            <person name="Schmutz J."/>
            <person name="Shapiro H."/>
            <person name="Siaut M."/>
            <person name="Stanley M."/>
            <person name="Sussman M.R."/>
            <person name="Taylor A.R."/>
            <person name="Vardi A."/>
            <person name="von Dassow P."/>
            <person name="Vyverman W."/>
            <person name="Willis A."/>
            <person name="Wyrwicz L.S."/>
            <person name="Rokhsar D.S."/>
            <person name="Weissenbach J."/>
            <person name="Armbrust E.V."/>
            <person name="Green B.R."/>
            <person name="Van de Peer Y."/>
            <person name="Grigoriev I.V."/>
        </authorList>
    </citation>
    <scope>NUCLEOTIDE SEQUENCE [LARGE SCALE GENOMIC DNA]</scope>
    <source>
        <strain evidence="2 3">CCMP1335</strain>
    </source>
</reference>
<protein>
    <submittedName>
        <fullName evidence="2">Uncharacterized protein</fullName>
    </submittedName>
</protein>
<feature type="compositionally biased region" description="Acidic residues" evidence="1">
    <location>
        <begin position="142"/>
        <end position="155"/>
    </location>
</feature>
<dbReference type="EMBL" id="CM000638">
    <property type="protein sequence ID" value="EED95821.1"/>
    <property type="molecule type" value="Genomic_DNA"/>
</dbReference>
<name>B8BQP9_THAPS</name>
<dbReference type="GeneID" id="7451448"/>
<feature type="region of interest" description="Disordered" evidence="1">
    <location>
        <begin position="95"/>
        <end position="224"/>
    </location>
</feature>
<feature type="compositionally biased region" description="Acidic residues" evidence="1">
    <location>
        <begin position="115"/>
        <end position="135"/>
    </location>
</feature>
<evidence type="ECO:0000313" key="3">
    <source>
        <dbReference type="Proteomes" id="UP000001449"/>
    </source>
</evidence>
<feature type="region of interest" description="Disordered" evidence="1">
    <location>
        <begin position="1"/>
        <end position="27"/>
    </location>
</feature>
<feature type="region of interest" description="Disordered" evidence="1">
    <location>
        <begin position="241"/>
        <end position="300"/>
    </location>
</feature>
<feature type="compositionally biased region" description="Low complexity" evidence="1">
    <location>
        <begin position="104"/>
        <end position="114"/>
    </location>
</feature>
<dbReference type="KEGG" id="tps:THAPSDRAFT_20793"/>
<evidence type="ECO:0000256" key="1">
    <source>
        <dbReference type="SAM" id="MobiDB-lite"/>
    </source>
</evidence>
<dbReference type="InParanoid" id="B8BQP9"/>
<feature type="compositionally biased region" description="Basic and acidic residues" evidence="1">
    <location>
        <begin position="275"/>
        <end position="284"/>
    </location>
</feature>
<sequence>MTSIHNPLETSGHQSPLSSTRHSKMAQCQNHHDLNASLLSSTNHHSTDSQVETTTMEEHTVVTSHSSSSLDGCLNHNSSVVGNDAELVVPVEVNVDNDNDSSCEESVASSSYDSSSEEEEADDDDDDIVDLDDNDSDHNGMEEDSESENSDDDDDRSTASNSCSSPSSHNSPRVHHTHTDHELFLPHDTSPSFTPLKFESDDDDSSSSDEEEEGEDECSPMMHHRTYMMENARGYRPRMMLLPQSGNCKSRSLSSFERIPSNVSDSSSTEEDSSVDSHKSKDKNGSTPSTAANTTSRPGVSFNTTVAVYPVFETDAYSPSMISSMFTKRDELRINKLRNKREFAYDHHDWRTATEEEEMEAGEDGELVHPVHTMERRETTVTMGGGSGMHRPFLSSSPASWQVNGGSVSSVVHRAKRMRMYYP</sequence>
<gene>
    <name evidence="2" type="ORF">THAPSDRAFT_20793</name>
</gene>
<feature type="compositionally biased region" description="Acidic residues" evidence="1">
    <location>
        <begin position="200"/>
        <end position="218"/>
    </location>
</feature>
<keyword evidence="3" id="KW-1185">Reference proteome</keyword>
<dbReference type="RefSeq" id="XP_002286180.1">
    <property type="nucleotide sequence ID" value="XM_002286144.1"/>
</dbReference>
<feature type="compositionally biased region" description="Polar residues" evidence="1">
    <location>
        <begin position="39"/>
        <end position="50"/>
    </location>
</feature>
<dbReference type="PaxDb" id="35128-Thaps20793"/>
<feature type="compositionally biased region" description="Polar residues" evidence="1">
    <location>
        <begin position="1"/>
        <end position="20"/>
    </location>
</feature>
<accession>B8BQP9</accession>
<feature type="compositionally biased region" description="Polar residues" evidence="1">
    <location>
        <begin position="244"/>
        <end position="255"/>
    </location>
</feature>
<dbReference type="AlphaFoldDB" id="B8BQP9"/>
<organism evidence="2 3">
    <name type="scientific">Thalassiosira pseudonana</name>
    <name type="common">Marine diatom</name>
    <name type="synonym">Cyclotella nana</name>
    <dbReference type="NCBI Taxonomy" id="35128"/>
    <lineage>
        <taxon>Eukaryota</taxon>
        <taxon>Sar</taxon>
        <taxon>Stramenopiles</taxon>
        <taxon>Ochrophyta</taxon>
        <taxon>Bacillariophyta</taxon>
        <taxon>Coscinodiscophyceae</taxon>
        <taxon>Thalassiosirophycidae</taxon>
        <taxon>Thalassiosirales</taxon>
        <taxon>Thalassiosiraceae</taxon>
        <taxon>Thalassiosira</taxon>
    </lineage>
</organism>
<proteinExistence type="predicted"/>
<dbReference type="eggNOG" id="ENOG502QZHE">
    <property type="taxonomic scope" value="Eukaryota"/>
</dbReference>